<reference evidence="2" key="1">
    <citation type="submission" date="2020-07" db="EMBL/GenBank/DDBJ databases">
        <authorList>
            <person name="Lin J."/>
        </authorList>
    </citation>
    <scope>NUCLEOTIDE SEQUENCE</scope>
</reference>
<dbReference type="EMBL" id="LR862152">
    <property type="protein sequence ID" value="CAD1834676.1"/>
    <property type="molecule type" value="Genomic_DNA"/>
</dbReference>
<evidence type="ECO:0000256" key="1">
    <source>
        <dbReference type="SAM" id="MobiDB-lite"/>
    </source>
</evidence>
<gene>
    <name evidence="2" type="ORF">CB5_LOCUS17887</name>
</gene>
<feature type="region of interest" description="Disordered" evidence="1">
    <location>
        <begin position="49"/>
        <end position="75"/>
    </location>
</feature>
<protein>
    <submittedName>
        <fullName evidence="2">Uncharacterized protein</fullName>
    </submittedName>
</protein>
<sequence>MAASQGPAAEAVTAGHYIPWPALPSSSSRTASVGRGDWRSAWEETRWDAGAGRDAEELEEEIRDPPYAGRGRSGSSVVVTWCRNAVSRLPLLPSPNAHNGTRALDSRHNH</sequence>
<evidence type="ECO:0000313" key="2">
    <source>
        <dbReference type="EMBL" id="CAD1834676.1"/>
    </source>
</evidence>
<feature type="region of interest" description="Disordered" evidence="1">
    <location>
        <begin position="1"/>
        <end position="33"/>
    </location>
</feature>
<proteinExistence type="predicted"/>
<feature type="region of interest" description="Disordered" evidence="1">
    <location>
        <begin position="89"/>
        <end position="110"/>
    </location>
</feature>
<accession>A0A6V7PVN3</accession>
<dbReference type="AlphaFoldDB" id="A0A6V7PVN3"/>
<organism evidence="2">
    <name type="scientific">Ananas comosus var. bracteatus</name>
    <name type="common">red pineapple</name>
    <dbReference type="NCBI Taxonomy" id="296719"/>
    <lineage>
        <taxon>Eukaryota</taxon>
        <taxon>Viridiplantae</taxon>
        <taxon>Streptophyta</taxon>
        <taxon>Embryophyta</taxon>
        <taxon>Tracheophyta</taxon>
        <taxon>Spermatophyta</taxon>
        <taxon>Magnoliopsida</taxon>
        <taxon>Liliopsida</taxon>
        <taxon>Poales</taxon>
        <taxon>Bromeliaceae</taxon>
        <taxon>Bromelioideae</taxon>
        <taxon>Ananas</taxon>
    </lineage>
</organism>
<name>A0A6V7PVN3_ANACO</name>